<comment type="caution">
    <text evidence="9">The sequence shown here is derived from an EMBL/GenBank/DDBJ whole genome shotgun (WGS) entry which is preliminary data.</text>
</comment>
<evidence type="ECO:0000256" key="6">
    <source>
        <dbReference type="ARBA" id="ARBA00022840"/>
    </source>
</evidence>
<keyword evidence="6" id="KW-0067">ATP-binding</keyword>
<keyword evidence="10" id="KW-1185">Reference proteome</keyword>
<dbReference type="GO" id="GO:0005524">
    <property type="term" value="F:ATP binding"/>
    <property type="evidence" value="ECO:0007669"/>
    <property type="project" value="UniProtKB-KW"/>
</dbReference>
<keyword evidence="3" id="KW-0808">Transferase</keyword>
<dbReference type="GO" id="GO:0004715">
    <property type="term" value="F:non-membrane spanning protein tyrosine kinase activity"/>
    <property type="evidence" value="ECO:0007669"/>
    <property type="project" value="UniProtKB-EC"/>
</dbReference>
<evidence type="ECO:0000313" key="9">
    <source>
        <dbReference type="EMBL" id="CAB4032783.1"/>
    </source>
</evidence>
<dbReference type="InterPro" id="IPR055175">
    <property type="entry name" value="ACK/TNK-like_SAM"/>
</dbReference>
<proteinExistence type="predicted"/>
<dbReference type="AlphaFoldDB" id="A0A6S7KYJ4"/>
<accession>A0A6S7KYJ4</accession>
<dbReference type="Pfam" id="PF22931">
    <property type="entry name" value="SAM_TNK"/>
    <property type="match status" value="1"/>
</dbReference>
<organism evidence="9 10">
    <name type="scientific">Paramuricea clavata</name>
    <name type="common">Red gorgonian</name>
    <name type="synonym">Violescent sea-whip</name>
    <dbReference type="NCBI Taxonomy" id="317549"/>
    <lineage>
        <taxon>Eukaryota</taxon>
        <taxon>Metazoa</taxon>
        <taxon>Cnidaria</taxon>
        <taxon>Anthozoa</taxon>
        <taxon>Octocorallia</taxon>
        <taxon>Malacalcyonacea</taxon>
        <taxon>Plexauridae</taxon>
        <taxon>Paramuricea</taxon>
    </lineage>
</organism>
<evidence type="ECO:0000256" key="5">
    <source>
        <dbReference type="ARBA" id="ARBA00022777"/>
    </source>
</evidence>
<evidence type="ECO:0000256" key="1">
    <source>
        <dbReference type="ARBA" id="ARBA00011903"/>
    </source>
</evidence>
<keyword evidence="5" id="KW-0418">Kinase</keyword>
<evidence type="ECO:0000256" key="7">
    <source>
        <dbReference type="ARBA" id="ARBA00023137"/>
    </source>
</evidence>
<keyword evidence="7" id="KW-0829">Tyrosine-protein kinase</keyword>
<dbReference type="Proteomes" id="UP001152795">
    <property type="component" value="Unassembled WGS sequence"/>
</dbReference>
<reference evidence="9" key="1">
    <citation type="submission" date="2020-04" db="EMBL/GenBank/DDBJ databases">
        <authorList>
            <person name="Alioto T."/>
            <person name="Alioto T."/>
            <person name="Gomez Garrido J."/>
        </authorList>
    </citation>
    <scope>NUCLEOTIDE SEQUENCE</scope>
    <source>
        <strain evidence="9">A484AB</strain>
    </source>
</reference>
<dbReference type="EMBL" id="CACRXK020018691">
    <property type="protein sequence ID" value="CAB4032783.1"/>
    <property type="molecule type" value="Genomic_DNA"/>
</dbReference>
<evidence type="ECO:0000256" key="2">
    <source>
        <dbReference type="ARBA" id="ARBA00022443"/>
    </source>
</evidence>
<name>A0A6S7KYJ4_PARCT</name>
<dbReference type="EC" id="2.7.10.2" evidence="1"/>
<evidence type="ECO:0000259" key="8">
    <source>
        <dbReference type="Pfam" id="PF22931"/>
    </source>
</evidence>
<dbReference type="InterPro" id="IPR013761">
    <property type="entry name" value="SAM/pointed_sf"/>
</dbReference>
<feature type="domain" description="ACK/TNK-like SAM" evidence="8">
    <location>
        <begin position="16"/>
        <end position="64"/>
    </location>
</feature>
<sequence length="381" mass="43174">MNPVNEPEENTFLSWLKKASLEKFHQTLVNNGVTEVSHIQDVQEDDALSFGFSKFEARRLQRCFAEYKTQQKDTREIPKTAFKTSSSSMVVALPRAMRNFVETRDGTGHIVVNTESLKRKFRNLYYQSPVTPNQIFSNSFILKMAAERLQFSKSFRECENWCRKERWIRIKLMIGVTKPPTLDNGSPHHKKQSVYGCVEIAKNRYLEIVALTENDNALRKTHYEHLCFEDQNEFFNELLPRVKEAVTYITEIACNYEDLVKKSKEKYGSNQEDSVSLIDEGESGSLVVDQDNSVRLIVDEGKSGSLVVDQEDSVRLIVDEGKTGSLVVDQEDSVHSIVDEGKSGSLVVDQEDSGTAIINPGESGSFVVVDQEQSGSVNEDY</sequence>
<keyword evidence="4" id="KW-0547">Nucleotide-binding</keyword>
<dbReference type="SUPFAM" id="SSF47769">
    <property type="entry name" value="SAM/Pointed domain"/>
    <property type="match status" value="1"/>
</dbReference>
<evidence type="ECO:0000256" key="4">
    <source>
        <dbReference type="ARBA" id="ARBA00022741"/>
    </source>
</evidence>
<gene>
    <name evidence="9" type="ORF">PACLA_8A009599</name>
</gene>
<evidence type="ECO:0000256" key="3">
    <source>
        <dbReference type="ARBA" id="ARBA00022679"/>
    </source>
</evidence>
<evidence type="ECO:0000313" key="10">
    <source>
        <dbReference type="Proteomes" id="UP001152795"/>
    </source>
</evidence>
<dbReference type="OrthoDB" id="7171700at2759"/>
<keyword evidence="2" id="KW-0728">SH3 domain</keyword>
<protein>
    <recommendedName>
        <fullName evidence="1">non-specific protein-tyrosine kinase</fullName>
        <ecNumber evidence="1">2.7.10.2</ecNumber>
    </recommendedName>
</protein>